<dbReference type="InterPro" id="IPR001073">
    <property type="entry name" value="C1q_dom"/>
</dbReference>
<comment type="subcellular location">
    <subcellularLocation>
        <location evidence="1">Secreted</location>
    </subcellularLocation>
</comment>
<evidence type="ECO:0000256" key="1">
    <source>
        <dbReference type="ARBA" id="ARBA00004613"/>
    </source>
</evidence>
<dbReference type="Gene3D" id="2.60.120.40">
    <property type="match status" value="2"/>
</dbReference>
<feature type="signal peptide" evidence="5">
    <location>
        <begin position="1"/>
        <end position="26"/>
    </location>
</feature>
<name>A0ABY7ERS7_MYAAR</name>
<keyword evidence="8" id="KW-1185">Reference proteome</keyword>
<keyword evidence="3 5" id="KW-0732">Signal</keyword>
<proteinExistence type="predicted"/>
<dbReference type="SMART" id="SM00110">
    <property type="entry name" value="C1Q"/>
    <property type="match status" value="2"/>
</dbReference>
<accession>A0ABY7ERS7</accession>
<evidence type="ECO:0000313" key="7">
    <source>
        <dbReference type="EMBL" id="WAR09896.1"/>
    </source>
</evidence>
<evidence type="ECO:0000259" key="6">
    <source>
        <dbReference type="PROSITE" id="PS50871"/>
    </source>
</evidence>
<dbReference type="PRINTS" id="PR00007">
    <property type="entry name" value="COMPLEMNTC1Q"/>
</dbReference>
<feature type="domain" description="C1q" evidence="6">
    <location>
        <begin position="108"/>
        <end position="244"/>
    </location>
</feature>
<evidence type="ECO:0000256" key="5">
    <source>
        <dbReference type="SAM" id="SignalP"/>
    </source>
</evidence>
<feature type="chain" id="PRO_5046369073" evidence="5">
    <location>
        <begin position="27"/>
        <end position="594"/>
    </location>
</feature>
<dbReference type="PANTHER" id="PTHR22923">
    <property type="entry name" value="CEREBELLIN-RELATED"/>
    <property type="match status" value="1"/>
</dbReference>
<dbReference type="InterPro" id="IPR050822">
    <property type="entry name" value="Cerebellin_Synaptic_Org"/>
</dbReference>
<feature type="coiled-coil region" evidence="4">
    <location>
        <begin position="272"/>
        <end position="306"/>
    </location>
</feature>
<dbReference type="PANTHER" id="PTHR22923:SF116">
    <property type="entry name" value="C1Q DOMAIN-CONTAINING PROTEIN"/>
    <property type="match status" value="1"/>
</dbReference>
<keyword evidence="4" id="KW-0175">Coiled coil</keyword>
<evidence type="ECO:0000256" key="2">
    <source>
        <dbReference type="ARBA" id="ARBA00022525"/>
    </source>
</evidence>
<dbReference type="SUPFAM" id="SSF49842">
    <property type="entry name" value="TNF-like"/>
    <property type="match status" value="2"/>
</dbReference>
<protein>
    <submittedName>
        <fullName evidence="7">HP251-like protein</fullName>
    </submittedName>
</protein>
<dbReference type="Proteomes" id="UP001164746">
    <property type="component" value="Chromosome 7"/>
</dbReference>
<feature type="coiled-coil region" evidence="4">
    <location>
        <begin position="55"/>
        <end position="89"/>
    </location>
</feature>
<gene>
    <name evidence="7" type="ORF">MAR_034972</name>
</gene>
<keyword evidence="2" id="KW-0964">Secreted</keyword>
<evidence type="ECO:0000256" key="4">
    <source>
        <dbReference type="SAM" id="Coils"/>
    </source>
</evidence>
<evidence type="ECO:0000313" key="8">
    <source>
        <dbReference type="Proteomes" id="UP001164746"/>
    </source>
</evidence>
<sequence length="594" mass="68467">MAARRSQVLDLIFVCVIVTYLGKVRCNEPHCSKFDFEEKVLEKLVRMEYKAEMQEKSVRKELGDMKSELESYRDDWQRLKQENDDLKTSLKSVAQNSLDQIASYKESLVTPTVMFKARRMKVLSLDKGQTMIFKDVMFNNGSGYDNTRGVFTCPIEGVYLFTIHLCSPTNKYITYDVMVDGTIHTKGANRDATSQVCTSADAIVELQEESRVWVQSNYDEDELYEDGYRWSSFSVTYLGKVKCNEPHCSKFDFEEKVLEKLVRMEYKAEVQEQTIRKELGDMKNELESFRNDWQKLKQENDDLKTSLKSVVQSSLDDFVIPTVMFKARGMMDLSLDKGQTMVFKDVMFNNGSGYDNTTGVFTCPVEGVYLFTIHLCTSSSKYITYDVMVDGTIHTKGAHRDATDSVCTSADDIVELRKASRVWVQSNHDPDELYEDDYRWSSFSVCICQLLFVSNEIINCTAIERNGGTKITNFRSIFVCVIVTYLGNVKCNEPHCSKFDFEEKVLEKLVRMEYKAELQEKTIRKELGDIKSELECYRNDWQKLKQENDDLKTGLKSVVQSSLDQISSFKDTLVIQTVMFKARKMKTLSLDKGL</sequence>
<dbReference type="InterPro" id="IPR008983">
    <property type="entry name" value="Tumour_necrosis_fac-like_dom"/>
</dbReference>
<dbReference type="Pfam" id="PF00386">
    <property type="entry name" value="C1q"/>
    <property type="match status" value="2"/>
</dbReference>
<dbReference type="PROSITE" id="PS50871">
    <property type="entry name" value="C1Q"/>
    <property type="match status" value="2"/>
</dbReference>
<reference evidence="7" key="1">
    <citation type="submission" date="2022-11" db="EMBL/GenBank/DDBJ databases">
        <title>Centuries of genome instability and evolution in soft-shell clam transmissible cancer (bioRxiv).</title>
        <authorList>
            <person name="Hart S.F.M."/>
            <person name="Yonemitsu M.A."/>
            <person name="Giersch R.M."/>
            <person name="Beal B.F."/>
            <person name="Arriagada G."/>
            <person name="Davis B.W."/>
            <person name="Ostrander E.A."/>
            <person name="Goff S.P."/>
            <person name="Metzger M.J."/>
        </authorList>
    </citation>
    <scope>NUCLEOTIDE SEQUENCE</scope>
    <source>
        <strain evidence="7">MELC-2E11</strain>
        <tissue evidence="7">Siphon/mantle</tissue>
    </source>
</reference>
<evidence type="ECO:0000256" key="3">
    <source>
        <dbReference type="ARBA" id="ARBA00022729"/>
    </source>
</evidence>
<feature type="domain" description="C1q" evidence="6">
    <location>
        <begin position="318"/>
        <end position="454"/>
    </location>
</feature>
<dbReference type="EMBL" id="CP111018">
    <property type="protein sequence ID" value="WAR09896.1"/>
    <property type="molecule type" value="Genomic_DNA"/>
</dbReference>
<organism evidence="7 8">
    <name type="scientific">Mya arenaria</name>
    <name type="common">Soft-shell clam</name>
    <dbReference type="NCBI Taxonomy" id="6604"/>
    <lineage>
        <taxon>Eukaryota</taxon>
        <taxon>Metazoa</taxon>
        <taxon>Spiralia</taxon>
        <taxon>Lophotrochozoa</taxon>
        <taxon>Mollusca</taxon>
        <taxon>Bivalvia</taxon>
        <taxon>Autobranchia</taxon>
        <taxon>Heteroconchia</taxon>
        <taxon>Euheterodonta</taxon>
        <taxon>Imparidentia</taxon>
        <taxon>Neoheterodontei</taxon>
        <taxon>Myida</taxon>
        <taxon>Myoidea</taxon>
        <taxon>Myidae</taxon>
        <taxon>Mya</taxon>
    </lineage>
</organism>